<gene>
    <name evidence="1" type="ORF">LCGC14_2123940</name>
</gene>
<dbReference type="EMBL" id="LAZR01026496">
    <property type="protein sequence ID" value="KKL68546.1"/>
    <property type="molecule type" value="Genomic_DNA"/>
</dbReference>
<comment type="caution">
    <text evidence="1">The sequence shown here is derived from an EMBL/GenBank/DDBJ whole genome shotgun (WGS) entry which is preliminary data.</text>
</comment>
<dbReference type="AlphaFoldDB" id="A0A0F9EQK3"/>
<evidence type="ECO:0000313" key="1">
    <source>
        <dbReference type="EMBL" id="KKL68546.1"/>
    </source>
</evidence>
<sequence>MSEINRPWDILPGWVIAGMYNFEHNGNLRLFVAMRKGDLIICEQGEDDEFLWNRLWHKAQELDK</sequence>
<accession>A0A0F9EQK3</accession>
<reference evidence="1" key="1">
    <citation type="journal article" date="2015" name="Nature">
        <title>Complex archaea that bridge the gap between prokaryotes and eukaryotes.</title>
        <authorList>
            <person name="Spang A."/>
            <person name="Saw J.H."/>
            <person name="Jorgensen S.L."/>
            <person name="Zaremba-Niedzwiedzka K."/>
            <person name="Martijn J."/>
            <person name="Lind A.E."/>
            <person name="van Eijk R."/>
            <person name="Schleper C."/>
            <person name="Guy L."/>
            <person name="Ettema T.J."/>
        </authorList>
    </citation>
    <scope>NUCLEOTIDE SEQUENCE</scope>
</reference>
<organism evidence="1">
    <name type="scientific">marine sediment metagenome</name>
    <dbReference type="NCBI Taxonomy" id="412755"/>
    <lineage>
        <taxon>unclassified sequences</taxon>
        <taxon>metagenomes</taxon>
        <taxon>ecological metagenomes</taxon>
    </lineage>
</organism>
<name>A0A0F9EQK3_9ZZZZ</name>
<protein>
    <submittedName>
        <fullName evidence="1">Uncharacterized protein</fullName>
    </submittedName>
</protein>
<proteinExistence type="predicted"/>